<dbReference type="RefSeq" id="XP_043002070.1">
    <property type="nucleotide sequence ID" value="XM_043160114.1"/>
</dbReference>
<comment type="caution">
    <text evidence="2">The sequence shown here is derived from an EMBL/GenBank/DDBJ whole genome shotgun (WGS) entry which is preliminary data.</text>
</comment>
<dbReference type="KEGG" id="more:E1B28_003150"/>
<sequence>MHISDCVRPCRSWQVLRPNTPLKKRTKNIYTADGSPTFTPTIAPLYSGFFQHLSAILHLIEMGGESIKSTNSTSSKTKMPKFFGGSKAKSRSNTTTSLPDTASVTSTSLTQPSASTTHLSTTSEDAVNGVVREIVIPEEILDQTRVSPTNPALCEGW</sequence>
<evidence type="ECO:0000256" key="1">
    <source>
        <dbReference type="SAM" id="MobiDB-lite"/>
    </source>
</evidence>
<dbReference type="AlphaFoldDB" id="A0A9P7RL36"/>
<dbReference type="OrthoDB" id="10581222at2759"/>
<accession>A0A9P7RL36</accession>
<proteinExistence type="predicted"/>
<dbReference type="EMBL" id="CM032191">
    <property type="protein sequence ID" value="KAG7085599.1"/>
    <property type="molecule type" value="Genomic_DNA"/>
</dbReference>
<name>A0A9P7RL36_9AGAR</name>
<gene>
    <name evidence="2" type="ORF">E1B28_003150</name>
</gene>
<keyword evidence="3" id="KW-1185">Reference proteome</keyword>
<feature type="compositionally biased region" description="Polar residues" evidence="1">
    <location>
        <begin position="91"/>
        <end position="124"/>
    </location>
</feature>
<evidence type="ECO:0000313" key="3">
    <source>
        <dbReference type="Proteomes" id="UP001049176"/>
    </source>
</evidence>
<feature type="region of interest" description="Disordered" evidence="1">
    <location>
        <begin position="67"/>
        <end position="124"/>
    </location>
</feature>
<organism evidence="2 3">
    <name type="scientific">Marasmius oreades</name>
    <name type="common">fairy-ring Marasmius</name>
    <dbReference type="NCBI Taxonomy" id="181124"/>
    <lineage>
        <taxon>Eukaryota</taxon>
        <taxon>Fungi</taxon>
        <taxon>Dikarya</taxon>
        <taxon>Basidiomycota</taxon>
        <taxon>Agaricomycotina</taxon>
        <taxon>Agaricomycetes</taxon>
        <taxon>Agaricomycetidae</taxon>
        <taxon>Agaricales</taxon>
        <taxon>Marasmiineae</taxon>
        <taxon>Marasmiaceae</taxon>
        <taxon>Marasmius</taxon>
    </lineage>
</organism>
<evidence type="ECO:0000313" key="2">
    <source>
        <dbReference type="EMBL" id="KAG7085599.1"/>
    </source>
</evidence>
<feature type="compositionally biased region" description="Low complexity" evidence="1">
    <location>
        <begin position="67"/>
        <end position="77"/>
    </location>
</feature>
<dbReference type="GeneID" id="66072226"/>
<dbReference type="Proteomes" id="UP001049176">
    <property type="component" value="Chromosome 11"/>
</dbReference>
<reference evidence="2" key="1">
    <citation type="journal article" date="2021" name="Genome Biol. Evol.">
        <title>The assembled and annotated genome of the fairy-ring fungus Marasmius oreades.</title>
        <authorList>
            <person name="Hiltunen M."/>
            <person name="Ament-Velasquez S.L."/>
            <person name="Johannesson H."/>
        </authorList>
    </citation>
    <scope>NUCLEOTIDE SEQUENCE</scope>
    <source>
        <strain evidence="2">03SP1</strain>
    </source>
</reference>
<protein>
    <submittedName>
        <fullName evidence="2">Uncharacterized protein</fullName>
    </submittedName>
</protein>